<dbReference type="EMBL" id="BSEC01000001">
    <property type="protein sequence ID" value="GLI94928.1"/>
    <property type="molecule type" value="Genomic_DNA"/>
</dbReference>
<dbReference type="Pfam" id="PF01943">
    <property type="entry name" value="Polysacc_synt"/>
    <property type="match status" value="1"/>
</dbReference>
<keyword evidence="2" id="KW-1003">Cell membrane</keyword>
<evidence type="ECO:0000256" key="4">
    <source>
        <dbReference type="ARBA" id="ARBA00022989"/>
    </source>
</evidence>
<keyword evidence="8" id="KW-1185">Reference proteome</keyword>
<feature type="transmembrane region" description="Helical" evidence="6">
    <location>
        <begin position="81"/>
        <end position="104"/>
    </location>
</feature>
<feature type="transmembrane region" description="Helical" evidence="6">
    <location>
        <begin position="411"/>
        <end position="430"/>
    </location>
</feature>
<evidence type="ECO:0000313" key="7">
    <source>
        <dbReference type="EMBL" id="GLI94928.1"/>
    </source>
</evidence>
<comment type="subcellular location">
    <subcellularLocation>
        <location evidence="1">Cell membrane</location>
        <topology evidence="1">Multi-pass membrane protein</topology>
    </subcellularLocation>
</comment>
<feature type="transmembrane region" description="Helical" evidence="6">
    <location>
        <begin position="46"/>
        <end position="69"/>
    </location>
</feature>
<dbReference type="GO" id="GO:0005886">
    <property type="term" value="C:plasma membrane"/>
    <property type="evidence" value="ECO:0007669"/>
    <property type="project" value="UniProtKB-SubCell"/>
</dbReference>
<keyword evidence="5 6" id="KW-0472">Membrane</keyword>
<dbReference type="PANTHER" id="PTHR30250:SF11">
    <property type="entry name" value="O-ANTIGEN TRANSPORTER-RELATED"/>
    <property type="match status" value="1"/>
</dbReference>
<proteinExistence type="predicted"/>
<comment type="caution">
    <text evidence="7">The sequence shown here is derived from an EMBL/GenBank/DDBJ whole genome shotgun (WGS) entry which is preliminary data.</text>
</comment>
<feature type="transmembrane region" description="Helical" evidence="6">
    <location>
        <begin position="248"/>
        <end position="270"/>
    </location>
</feature>
<organism evidence="7 8">
    <name type="scientific">Methylocystis echinoides</name>
    <dbReference type="NCBI Taxonomy" id="29468"/>
    <lineage>
        <taxon>Bacteria</taxon>
        <taxon>Pseudomonadati</taxon>
        <taxon>Pseudomonadota</taxon>
        <taxon>Alphaproteobacteria</taxon>
        <taxon>Hyphomicrobiales</taxon>
        <taxon>Methylocystaceae</taxon>
        <taxon>Methylocystis</taxon>
    </lineage>
</organism>
<feature type="transmembrane region" description="Helical" evidence="6">
    <location>
        <begin position="174"/>
        <end position="194"/>
    </location>
</feature>
<keyword evidence="3 6" id="KW-0812">Transmembrane</keyword>
<feature type="transmembrane region" description="Helical" evidence="6">
    <location>
        <begin position="12"/>
        <end position="34"/>
    </location>
</feature>
<sequence length="471" mass="50202">MPQLLYVLRSFGPFAASVLLSKGLALFTIPIVARRLTPENYGELELIVSFVEISGLVFSFGLADTLFRFASGTSEHAQRRVAAGLVGSSLILAVAANLLLQAAAYWMAPRLGLSHLMWPIAFGLLGAAVSGLIEMPLAWLRLRNRPSRFMLFTVCRSLAQALSIYVTLSLGFGVTGILAGNATIDLLLSILLMIQQTRMTGISFDRETVARTVAYGLPIVGGSLSMFVLGSCDRWFLAGAVPASELGFYGLAAKLSMIVPLAMQPFGLWWYARRIGLLQEDGGLEKSAQLVTIGVVLLGIGVAVVCGAAPIFVSAFLPPAFRGALPYLPWLALIASLNELCSLTNVGAYASRHSFGVLTINSLGAVIALVGYLLFVPSFGVYGAIAATITGQSVRMGLFVHFGRRVAPIPYAWRAFAAVTGIDTLLVYAAHGSASVAWQIFYLFAAGVALSLLLFPPVLALYKPGQREAFA</sequence>
<accession>A0A9W6LTR8</accession>
<dbReference type="PANTHER" id="PTHR30250">
    <property type="entry name" value="PST FAMILY PREDICTED COLANIC ACID TRANSPORTER"/>
    <property type="match status" value="1"/>
</dbReference>
<reference evidence="7" key="1">
    <citation type="journal article" date="2023" name="Int. J. Syst. Evol. Microbiol.">
        <title>Methylocystis iwaonis sp. nov., a type II methane-oxidizing bacterium from surface soil of a rice paddy field in Japan, and emended description of the genus Methylocystis (ex Whittenbury et al. 1970) Bowman et al. 1993.</title>
        <authorList>
            <person name="Kaise H."/>
            <person name="Sawadogo J.B."/>
            <person name="Alam M.S."/>
            <person name="Ueno C."/>
            <person name="Dianou D."/>
            <person name="Shinjo R."/>
            <person name="Asakawa S."/>
        </authorList>
    </citation>
    <scope>NUCLEOTIDE SEQUENCE</scope>
    <source>
        <strain evidence="7">LMG27198</strain>
    </source>
</reference>
<dbReference type="AlphaFoldDB" id="A0A9W6LTR8"/>
<feature type="transmembrane region" description="Helical" evidence="6">
    <location>
        <begin position="290"/>
        <end position="315"/>
    </location>
</feature>
<dbReference type="RefSeq" id="WP_281805221.1">
    <property type="nucleotide sequence ID" value="NZ_BSEC01000001.1"/>
</dbReference>
<evidence type="ECO:0000256" key="3">
    <source>
        <dbReference type="ARBA" id="ARBA00022692"/>
    </source>
</evidence>
<gene>
    <name evidence="7" type="ORF">LMG27198_39200</name>
</gene>
<evidence type="ECO:0000256" key="5">
    <source>
        <dbReference type="ARBA" id="ARBA00023136"/>
    </source>
</evidence>
<feature type="transmembrane region" description="Helical" evidence="6">
    <location>
        <begin position="381"/>
        <end position="399"/>
    </location>
</feature>
<feature type="transmembrane region" description="Helical" evidence="6">
    <location>
        <begin position="355"/>
        <end position="375"/>
    </location>
</feature>
<dbReference type="Proteomes" id="UP001144323">
    <property type="component" value="Unassembled WGS sequence"/>
</dbReference>
<feature type="transmembrane region" description="Helical" evidence="6">
    <location>
        <begin position="149"/>
        <end position="168"/>
    </location>
</feature>
<feature type="transmembrane region" description="Helical" evidence="6">
    <location>
        <begin position="215"/>
        <end position="236"/>
    </location>
</feature>
<feature type="transmembrane region" description="Helical" evidence="6">
    <location>
        <begin position="116"/>
        <end position="137"/>
    </location>
</feature>
<evidence type="ECO:0000256" key="2">
    <source>
        <dbReference type="ARBA" id="ARBA00022475"/>
    </source>
</evidence>
<protein>
    <submittedName>
        <fullName evidence="7">LPS biosynthesis protein</fullName>
    </submittedName>
</protein>
<feature type="transmembrane region" description="Helical" evidence="6">
    <location>
        <begin position="327"/>
        <end position="348"/>
    </location>
</feature>
<dbReference type="InterPro" id="IPR002797">
    <property type="entry name" value="Polysacc_synth"/>
</dbReference>
<keyword evidence="4 6" id="KW-1133">Transmembrane helix</keyword>
<evidence type="ECO:0000256" key="6">
    <source>
        <dbReference type="SAM" id="Phobius"/>
    </source>
</evidence>
<feature type="transmembrane region" description="Helical" evidence="6">
    <location>
        <begin position="436"/>
        <end position="462"/>
    </location>
</feature>
<evidence type="ECO:0000313" key="8">
    <source>
        <dbReference type="Proteomes" id="UP001144323"/>
    </source>
</evidence>
<evidence type="ECO:0000256" key="1">
    <source>
        <dbReference type="ARBA" id="ARBA00004651"/>
    </source>
</evidence>
<dbReference type="InterPro" id="IPR050833">
    <property type="entry name" value="Poly_Biosynth_Transport"/>
</dbReference>
<name>A0A9W6LTR8_9HYPH</name>